<keyword evidence="6" id="KW-0084">Basement membrane</keyword>
<evidence type="ECO:0000313" key="28">
    <source>
        <dbReference type="Proteomes" id="UP000186922"/>
    </source>
</evidence>
<keyword evidence="7" id="KW-0130">Cell adhesion</keyword>
<dbReference type="InterPro" id="IPR002049">
    <property type="entry name" value="LE_dom"/>
</dbReference>
<feature type="disulfide bond" evidence="21">
    <location>
        <begin position="768"/>
        <end position="785"/>
    </location>
</feature>
<feature type="disulfide bond" evidence="21">
    <location>
        <begin position="428"/>
        <end position="437"/>
    </location>
</feature>
<evidence type="ECO:0000259" key="26">
    <source>
        <dbReference type="PROSITE" id="PS51117"/>
    </source>
</evidence>
<dbReference type="GO" id="GO:0005606">
    <property type="term" value="C:laminin-1 complex"/>
    <property type="evidence" value="ECO:0007669"/>
    <property type="project" value="UniProtKB-ARBA"/>
</dbReference>
<gene>
    <name evidence="27" type="primary">RvY_04999-1</name>
    <name evidence="27" type="synonym">RvY_04999.1</name>
    <name evidence="27" type="ORF">RvY_04999</name>
</gene>
<dbReference type="GO" id="GO:0031175">
    <property type="term" value="P:neuron projection development"/>
    <property type="evidence" value="ECO:0007669"/>
    <property type="project" value="UniProtKB-ARBA"/>
</dbReference>
<dbReference type="SMART" id="SM00181">
    <property type="entry name" value="EGF"/>
    <property type="match status" value="8"/>
</dbReference>
<dbReference type="GO" id="GO:0009888">
    <property type="term" value="P:tissue development"/>
    <property type="evidence" value="ECO:0007669"/>
    <property type="project" value="TreeGrafter"/>
</dbReference>
<dbReference type="PROSITE" id="PS51116">
    <property type="entry name" value="LAMININ_IVB"/>
    <property type="match status" value="1"/>
</dbReference>
<feature type="domain" description="Laminin EGF-like" evidence="24">
    <location>
        <begin position="969"/>
        <end position="1020"/>
    </location>
</feature>
<dbReference type="FunFam" id="2.10.25.10:FF:000135">
    <property type="entry name" value="Laminin subunit beta 4"/>
    <property type="match status" value="2"/>
</dbReference>
<dbReference type="GO" id="GO:0005737">
    <property type="term" value="C:cytoplasm"/>
    <property type="evidence" value="ECO:0007669"/>
    <property type="project" value="UniProtKB-ARBA"/>
</dbReference>
<evidence type="ECO:0000256" key="23">
    <source>
        <dbReference type="SAM" id="SignalP"/>
    </source>
</evidence>
<dbReference type="FunFam" id="2.10.25.10:FF:000130">
    <property type="entry name" value="Laminin subunit beta 1"/>
    <property type="match status" value="1"/>
</dbReference>
<accession>A0A1D1V080</accession>
<dbReference type="STRING" id="947166.A0A1D1V080"/>
<feature type="domain" description="Laminin EGF-like" evidence="24">
    <location>
        <begin position="398"/>
        <end position="457"/>
    </location>
</feature>
<feature type="disulfide bond" evidence="21">
    <location>
        <begin position="766"/>
        <end position="778"/>
    </location>
</feature>
<feature type="disulfide bond" evidence="21">
    <location>
        <begin position="365"/>
        <end position="374"/>
    </location>
</feature>
<comment type="caution">
    <text evidence="27">The sequence shown here is derived from an EMBL/GenBank/DDBJ whole genome shotgun (WGS) entry which is preliminary data.</text>
</comment>
<evidence type="ECO:0000259" key="24">
    <source>
        <dbReference type="PROSITE" id="PS50027"/>
    </source>
</evidence>
<evidence type="ECO:0000256" key="10">
    <source>
        <dbReference type="ARBA" id="ARBA00023180"/>
    </source>
</evidence>
<dbReference type="InterPro" id="IPR000742">
    <property type="entry name" value="EGF"/>
</dbReference>
<feature type="domain" description="Laminin EGF-like" evidence="24">
    <location>
        <begin position="766"/>
        <end position="813"/>
    </location>
</feature>
<feature type="disulfide bond" evidence="21">
    <location>
        <begin position="1044"/>
        <end position="1053"/>
    </location>
</feature>
<feature type="domain" description="Laminin EGF-like" evidence="24">
    <location>
        <begin position="1072"/>
        <end position="1119"/>
    </location>
</feature>
<comment type="subcellular location">
    <subcellularLocation>
        <location evidence="1">Secreted</location>
        <location evidence="1">Extracellular space</location>
        <location evidence="1">Extracellular matrix</location>
        <location evidence="1">Basement membrane</location>
    </subcellularLocation>
</comment>
<dbReference type="PROSITE" id="PS50027">
    <property type="entry name" value="EGF_LAM_2"/>
    <property type="match status" value="11"/>
</dbReference>
<feature type="chain" id="PRO_5008897874" description="Laminin subunit beta-1" evidence="23">
    <location>
        <begin position="26"/>
        <end position="1767"/>
    </location>
</feature>
<feature type="disulfide bond" evidence="21">
    <location>
        <begin position="816"/>
        <end position="833"/>
    </location>
</feature>
<evidence type="ECO:0000256" key="4">
    <source>
        <dbReference type="ARBA" id="ARBA00022729"/>
    </source>
</evidence>
<feature type="domain" description="Laminin EGF-like" evidence="24">
    <location>
        <begin position="814"/>
        <end position="859"/>
    </location>
</feature>
<dbReference type="PROSITE" id="PS00022">
    <property type="entry name" value="EGF_1"/>
    <property type="match status" value="1"/>
</dbReference>
<dbReference type="FunFam" id="2.10.25.10:FF:000090">
    <property type="entry name" value="laminin subunit alpha"/>
    <property type="match status" value="1"/>
</dbReference>
<name>A0A1D1V080_RAMVA</name>
<feature type="disulfide bond" evidence="21">
    <location>
        <begin position="511"/>
        <end position="528"/>
    </location>
</feature>
<keyword evidence="8 22" id="KW-0175">Coiled coil</keyword>
<evidence type="ECO:0000256" key="12">
    <source>
        <dbReference type="ARBA" id="ARBA00065312"/>
    </source>
</evidence>
<evidence type="ECO:0000256" key="9">
    <source>
        <dbReference type="ARBA" id="ARBA00023157"/>
    </source>
</evidence>
<evidence type="ECO:0000256" key="8">
    <source>
        <dbReference type="ARBA" id="ARBA00023054"/>
    </source>
</evidence>
<feature type="disulfide bond" evidence="21">
    <location>
        <begin position="1072"/>
        <end position="1084"/>
    </location>
</feature>
<dbReference type="Gene3D" id="1.10.287.1490">
    <property type="match status" value="1"/>
</dbReference>
<evidence type="ECO:0000256" key="15">
    <source>
        <dbReference type="ARBA" id="ARBA00075415"/>
    </source>
</evidence>
<evidence type="ECO:0000256" key="17">
    <source>
        <dbReference type="ARBA" id="ARBA00076958"/>
    </source>
</evidence>
<dbReference type="SUPFAM" id="SSF57196">
    <property type="entry name" value="EGF/Laminin"/>
    <property type="match status" value="13"/>
</dbReference>
<feature type="domain" description="Laminin EGF-like" evidence="24">
    <location>
        <begin position="1120"/>
        <end position="1166"/>
    </location>
</feature>
<feature type="coiled-coil region" evidence="22">
    <location>
        <begin position="1239"/>
        <end position="1301"/>
    </location>
</feature>
<dbReference type="CDD" id="cd00055">
    <property type="entry name" value="EGF_Lam"/>
    <property type="match status" value="12"/>
</dbReference>
<dbReference type="PANTHER" id="PTHR10574:SF375">
    <property type="entry name" value="LAMININ SUBUNIT BETA-1"/>
    <property type="match status" value="1"/>
</dbReference>
<comment type="caution">
    <text evidence="21">Lacks conserved residue(s) required for the propagation of feature annotation.</text>
</comment>
<dbReference type="Pfam" id="PF00053">
    <property type="entry name" value="EGF_laminin"/>
    <property type="match status" value="11"/>
</dbReference>
<dbReference type="FunFam" id="2.170.300.10:FF:000004">
    <property type="entry name" value="Laminin subunit beta 1"/>
    <property type="match status" value="1"/>
</dbReference>
<evidence type="ECO:0000256" key="7">
    <source>
        <dbReference type="ARBA" id="ARBA00022889"/>
    </source>
</evidence>
<evidence type="ECO:0000256" key="1">
    <source>
        <dbReference type="ARBA" id="ARBA00004302"/>
    </source>
</evidence>
<dbReference type="FunFam" id="2.10.25.10:FF:000011">
    <property type="entry name" value="Cadherin EGF LAG seven-pass G-type receptor"/>
    <property type="match status" value="1"/>
</dbReference>
<organism evidence="27 28">
    <name type="scientific">Ramazzottius varieornatus</name>
    <name type="common">Water bear</name>
    <name type="synonym">Tardigrade</name>
    <dbReference type="NCBI Taxonomy" id="947166"/>
    <lineage>
        <taxon>Eukaryota</taxon>
        <taxon>Metazoa</taxon>
        <taxon>Ecdysozoa</taxon>
        <taxon>Tardigrada</taxon>
        <taxon>Eutardigrada</taxon>
        <taxon>Parachela</taxon>
        <taxon>Hypsibioidea</taxon>
        <taxon>Ramazzottiidae</taxon>
        <taxon>Ramazzottius</taxon>
    </lineage>
</organism>
<feature type="domain" description="Laminin EGF-like" evidence="24">
    <location>
        <begin position="860"/>
        <end position="909"/>
    </location>
</feature>
<dbReference type="FunFam" id="2.10.25.10:FF:000065">
    <property type="entry name" value="Laminin subunit beta 1"/>
    <property type="match status" value="1"/>
</dbReference>
<keyword evidence="9 21" id="KW-1015">Disulfide bond</keyword>
<dbReference type="GO" id="GO:0043259">
    <property type="term" value="C:laminin-10 complex"/>
    <property type="evidence" value="ECO:0007669"/>
    <property type="project" value="UniProtKB-ARBA"/>
</dbReference>
<dbReference type="InterPro" id="IPR050440">
    <property type="entry name" value="Laminin/Netrin_ECM"/>
</dbReference>
<feature type="domain" description="Laminin EGF-like" evidence="24">
    <location>
        <begin position="509"/>
        <end position="554"/>
    </location>
</feature>
<keyword evidence="2" id="KW-0964">Secreted</keyword>
<dbReference type="Gene3D" id="2.60.120.260">
    <property type="entry name" value="Galactose-binding domain-like"/>
    <property type="match status" value="1"/>
</dbReference>
<evidence type="ECO:0000256" key="22">
    <source>
        <dbReference type="SAM" id="Coils"/>
    </source>
</evidence>
<dbReference type="GO" id="GO:0009887">
    <property type="term" value="P:animal organ morphogenesis"/>
    <property type="evidence" value="ECO:0007669"/>
    <property type="project" value="TreeGrafter"/>
</dbReference>
<keyword evidence="5" id="KW-0677">Repeat</keyword>
<feature type="domain" description="Laminin N-terminal" evidence="26">
    <location>
        <begin position="32"/>
        <end position="271"/>
    </location>
</feature>
<evidence type="ECO:0000256" key="6">
    <source>
        <dbReference type="ARBA" id="ARBA00022869"/>
    </source>
</evidence>
<dbReference type="InterPro" id="IPR008211">
    <property type="entry name" value="Laminin_N"/>
</dbReference>
<dbReference type="EMBL" id="BDGG01000002">
    <property type="protein sequence ID" value="GAU92997.1"/>
    <property type="molecule type" value="Genomic_DNA"/>
</dbReference>
<sequence>MDFRRNNILYRVCLTILLQMYLAIAQQQDDCSQSSCYPATGDLLIGREARLSATSTCGLTKPERYCIVSHLEDEKKCFRCDSRQPYVPGLNENSHRVENVVSKLVPQRKRTWWQAENGVSNVSIRLDLEAEFHFTHLIITFKTFRPSAMLVERSHDFGKTWHVYRYFAYDCGDSFPGVPTGQPRRLTEVICESRYSAQAPSSDGELVFRVLPANIIIEDPYNMEVQNLLKMTNMRINFTKLHTLGDNLLDRRPEIAEKYYYGITEMVVRGSCSCYGHARRCIALPGVHPNPDMVHGRCECTHNTKGMNCEQCEDFFNDFPWKPAVGRDINACKRCECNNHASRCHFDPAVFEASGRVSGGVCDDCQDNTMGRNCEMCKNYFYQDPARQMTDPGVCLPCDCDPKGSLNEGLCDSKQDPINELEAGKCHCKQYVTGRRCDVCLDGYFDLREDNPVGCRACACNLLGTIGNSGCDKTTGQCTCKRFVSGENCDRCAPGFYGMSEDRDGCKACDCDLGGSFDNDCDQTTGQCRCRPNVAGRRCDQPEVGYFAPYLDYHTYEAEDSTGSPNTRVVVRERHSNRGATWTGTGYMQATEGATLEFALDDIPLSTDYHLLIRYDTTGNRDWKEVGIELIRPPSEDPNGVCGNVIRQTGYMFTTLPAGQQFQLINPSFCLEKGQRYALKLDFSRQGDGPGQGAPPVILVDSVVLVPNMNSIPFFQGRQGEFHKQEFDRHRCLDSQLGAVKSELIDVCRNYINSISLYTEGRALPCTCDSTGSHSSECGALGGQCKCKSNVVNRICDRCAPGTYGFGPRGCTECECHNVGSEDNFCDAMTGQCKCRPNTFGRRCDECQTGFWNYPHCEPCQCSGRAETCDSKTGACIACRDYTSGQNCERCLDGYYGDPRPGGGVPCRACPCPGGIDSGFQHASSCYLDPTTQDVVCRCDVGYTGSKCERCDEGFFGNPLVAGGTCSPCQCNGNIEPMAPGSCDPNTGECKRCLFNTEGFHCEHCKAGFFGDAKRQTCRRCVCDVLGTDPLGGSCNRITGQCPCLPNVLGLSCDHCRENHWKLASGKGCDACACDPKGSVSAQCDLYMGLCRCQPGRGGRTCSDCETGYWGDPNVRCERCQCDPQGTASSQCNKQDGSCVCVPGVTGYACNKCQRGWTGQVPNCQPCGDCFNNWDVVIGELKKETNVLIGRADQVRDQGIGGAYEAEFKAMEKKLAHVDNIVSSTNISTAQVASIQDLLKGLKRNLTASEMKLRDVNEKVNNGTQRLVNINADINVLKSRFSDLNDDASALRNNATALQEANVQGALNLTRDAQRRSQEAQNRILQSTASLSKSQEIRGRVENMLNQTEIDIAAGQVENEDLLAELDATVVELNSKIPGLNSMVCDKGGNPCDEVCGGAGCGRCGGLSCENGALQKSKSALDLARRAEEKIDALEIKADRLLGEVQNAQRKSQQALAMTESAHITAENARNVSRDLRADLDKLLNDINEFTIGDRAKPSQIRQLADEIQNRSISLSQEEIMQLALQINQTILGLTNIDTIIAETARDASIADSLKQRANDARNRTGAVLKAAQDVRDALQAAKISQDAAQAAINNATADIMEAGKDLTTTSNGTDTAEVTAATSLEAALLLQQRLRDVEKNFTANRLNVQKAEVETRNMEAQAADVEKKAAQLTTKHQQAQEELRKKTNSLGANVQKRAKVLRTQANNIRQSTQGKLRELDDLEVKLPQNEAKIRSISSEIDELLRRMNQAYSVIDDREKFYRTCSL</sequence>
<feature type="disulfide bond" evidence="21">
    <location>
        <begin position="492"/>
        <end position="506"/>
    </location>
</feature>
<dbReference type="Pfam" id="PF00055">
    <property type="entry name" value="Laminin_N"/>
    <property type="match status" value="1"/>
</dbReference>
<dbReference type="Gene3D" id="2.10.25.10">
    <property type="entry name" value="Laminin"/>
    <property type="match status" value="11"/>
</dbReference>
<evidence type="ECO:0000256" key="14">
    <source>
        <dbReference type="ARBA" id="ARBA00075282"/>
    </source>
</evidence>
<evidence type="ECO:0000256" key="5">
    <source>
        <dbReference type="ARBA" id="ARBA00022737"/>
    </source>
</evidence>
<dbReference type="FunFam" id="2.10.25.10:FF:000138">
    <property type="entry name" value="Laminin subunit beta 1"/>
    <property type="match status" value="1"/>
</dbReference>
<dbReference type="PROSITE" id="PS01248">
    <property type="entry name" value="EGF_LAM_1"/>
    <property type="match status" value="4"/>
</dbReference>
<keyword evidence="11 21" id="KW-0424">Laminin EGF-like domain</keyword>
<feature type="disulfide bond" evidence="21">
    <location>
        <begin position="530"/>
        <end position="539"/>
    </location>
</feature>
<feature type="disulfide bond" evidence="21">
    <location>
        <begin position="814"/>
        <end position="826"/>
    </location>
</feature>
<dbReference type="Pfam" id="PF24973">
    <property type="entry name" value="EGF_LMN_ATRN"/>
    <property type="match status" value="2"/>
</dbReference>
<dbReference type="Gene3D" id="2.170.300.10">
    <property type="entry name" value="Tie2 ligand-binding domain superfamily"/>
    <property type="match status" value="1"/>
</dbReference>
<evidence type="ECO:0000259" key="25">
    <source>
        <dbReference type="PROSITE" id="PS51116"/>
    </source>
</evidence>
<dbReference type="OrthoDB" id="5985440at2759"/>
<keyword evidence="4 23" id="KW-0732">Signal</keyword>
<dbReference type="FunFam" id="2.10.25.10:FF:000083">
    <property type="entry name" value="Laminin subunit alpha"/>
    <property type="match status" value="1"/>
</dbReference>
<feature type="disulfide bond" evidence="21">
    <location>
        <begin position="1074"/>
        <end position="1091"/>
    </location>
</feature>
<feature type="disulfide bond" evidence="21">
    <location>
        <begin position="787"/>
        <end position="796"/>
    </location>
</feature>
<dbReference type="FunFam" id="2.170.300.10:FF:000001">
    <property type="entry name" value="Laminin subunit beta-1"/>
    <property type="match status" value="1"/>
</dbReference>
<dbReference type="PANTHER" id="PTHR10574">
    <property type="entry name" value="NETRIN/LAMININ-RELATED"/>
    <property type="match status" value="1"/>
</dbReference>
<feature type="signal peptide" evidence="23">
    <location>
        <begin position="1"/>
        <end position="25"/>
    </location>
</feature>
<dbReference type="GO" id="GO:0007155">
    <property type="term" value="P:cell adhesion"/>
    <property type="evidence" value="ECO:0007669"/>
    <property type="project" value="UniProtKB-KW"/>
</dbReference>
<dbReference type="InterPro" id="IPR056863">
    <property type="entry name" value="LMN_ATRN_NET-like_EGF"/>
</dbReference>
<dbReference type="InterPro" id="IPR013015">
    <property type="entry name" value="Laminin_IV_B"/>
</dbReference>
<feature type="disulfide bond" evidence="21">
    <location>
        <begin position="1120"/>
        <end position="1132"/>
    </location>
</feature>
<dbReference type="PROSITE" id="PS51117">
    <property type="entry name" value="LAMININ_NTER"/>
    <property type="match status" value="1"/>
</dbReference>
<feature type="disulfide bond" evidence="21">
    <location>
        <begin position="509"/>
        <end position="521"/>
    </location>
</feature>
<dbReference type="Proteomes" id="UP000186922">
    <property type="component" value="Unassembled WGS sequence"/>
</dbReference>
<feature type="disulfide bond" evidence="21">
    <location>
        <begin position="1122"/>
        <end position="1139"/>
    </location>
</feature>
<feature type="disulfide bond" evidence="21">
    <location>
        <begin position="480"/>
        <end position="489"/>
    </location>
</feature>
<evidence type="ECO:0000256" key="19">
    <source>
        <dbReference type="ARBA" id="ARBA00083431"/>
    </source>
</evidence>
<evidence type="ECO:0000256" key="20">
    <source>
        <dbReference type="ARBA" id="ARBA00083813"/>
    </source>
</evidence>
<evidence type="ECO:0000256" key="18">
    <source>
        <dbReference type="ARBA" id="ARBA00082919"/>
    </source>
</evidence>
<proteinExistence type="predicted"/>
<feature type="coiled-coil region" evidence="22">
    <location>
        <begin position="1417"/>
        <end position="1486"/>
    </location>
</feature>
<feature type="disulfide bond" evidence="21">
    <location>
        <begin position="1093"/>
        <end position="1102"/>
    </location>
</feature>
<reference evidence="27 28" key="1">
    <citation type="journal article" date="2016" name="Nat. Commun.">
        <title>Extremotolerant tardigrade genome and improved radiotolerance of human cultured cells by tardigrade-unique protein.</title>
        <authorList>
            <person name="Hashimoto T."/>
            <person name="Horikawa D.D."/>
            <person name="Saito Y."/>
            <person name="Kuwahara H."/>
            <person name="Kozuka-Hata H."/>
            <person name="Shin-I T."/>
            <person name="Minakuchi Y."/>
            <person name="Ohishi K."/>
            <person name="Motoyama A."/>
            <person name="Aizu T."/>
            <person name="Enomoto A."/>
            <person name="Kondo K."/>
            <person name="Tanaka S."/>
            <person name="Hara Y."/>
            <person name="Koshikawa S."/>
            <person name="Sagara H."/>
            <person name="Miura T."/>
            <person name="Yokobori S."/>
            <person name="Miyagawa K."/>
            <person name="Suzuki Y."/>
            <person name="Kubo T."/>
            <person name="Oyama M."/>
            <person name="Kohara Y."/>
            <person name="Fujiyama A."/>
            <person name="Arakawa K."/>
            <person name="Katayama T."/>
            <person name="Toyoda A."/>
            <person name="Kunieda T."/>
        </authorList>
    </citation>
    <scope>NUCLEOTIDE SEQUENCE [LARGE SCALE GENOMIC DNA]</scope>
    <source>
        <strain evidence="27 28">YOKOZUNA-1</strain>
    </source>
</reference>
<feature type="disulfide bond" evidence="21">
    <location>
        <begin position="1141"/>
        <end position="1150"/>
    </location>
</feature>
<feature type="domain" description="Laminin EGF-like" evidence="24">
    <location>
        <begin position="1021"/>
        <end position="1071"/>
    </location>
</feature>
<dbReference type="SMART" id="SM00136">
    <property type="entry name" value="LamNT"/>
    <property type="match status" value="1"/>
</dbReference>
<evidence type="ECO:0000256" key="2">
    <source>
        <dbReference type="ARBA" id="ARBA00022525"/>
    </source>
</evidence>
<dbReference type="Pfam" id="PF21199">
    <property type="entry name" value="LAMININ_IV_B"/>
    <property type="match status" value="1"/>
</dbReference>
<keyword evidence="3" id="KW-0272">Extracellular matrix</keyword>
<evidence type="ECO:0000256" key="13">
    <source>
        <dbReference type="ARBA" id="ARBA00071083"/>
    </source>
</evidence>
<evidence type="ECO:0000256" key="3">
    <source>
        <dbReference type="ARBA" id="ARBA00022530"/>
    </source>
</evidence>
<evidence type="ECO:0000256" key="21">
    <source>
        <dbReference type="PROSITE-ProRule" id="PRU00460"/>
    </source>
</evidence>
<evidence type="ECO:0000256" key="11">
    <source>
        <dbReference type="ARBA" id="ARBA00023292"/>
    </source>
</evidence>
<evidence type="ECO:0000313" key="27">
    <source>
        <dbReference type="EMBL" id="GAU92997.1"/>
    </source>
</evidence>
<dbReference type="FunFam" id="2.60.120.260:FF:000010">
    <property type="entry name" value="Laminin subunit beta 1"/>
    <property type="match status" value="1"/>
</dbReference>
<dbReference type="PRINTS" id="PR00011">
    <property type="entry name" value="EGFLAMININ"/>
</dbReference>
<feature type="domain" description="Laminin IV type B" evidence="25">
    <location>
        <begin position="548"/>
        <end position="760"/>
    </location>
</feature>
<dbReference type="FunFam" id="2.10.25.10:FF:000084">
    <property type="entry name" value="Laminin subunit alpha 3"/>
    <property type="match status" value="1"/>
</dbReference>
<feature type="domain" description="Laminin EGF-like" evidence="24">
    <location>
        <begin position="335"/>
        <end position="397"/>
    </location>
</feature>
<feature type="disulfide bond" evidence="21">
    <location>
        <begin position="993"/>
        <end position="1002"/>
    </location>
</feature>
<dbReference type="SMART" id="SM00180">
    <property type="entry name" value="EGF_Lam"/>
    <property type="match status" value="13"/>
</dbReference>
<feature type="disulfide bond" evidence="21">
    <location>
        <begin position="835"/>
        <end position="844"/>
    </location>
</feature>
<feature type="disulfide bond" evidence="21">
    <location>
        <begin position="879"/>
        <end position="888"/>
    </location>
</feature>
<evidence type="ECO:0000256" key="16">
    <source>
        <dbReference type="ARBA" id="ARBA00076920"/>
    </source>
</evidence>
<protein>
    <recommendedName>
        <fullName evidence="13">Laminin subunit beta-1</fullName>
    </recommendedName>
    <alternativeName>
        <fullName evidence="16">Laminin B1 chain</fullName>
    </alternativeName>
    <alternativeName>
        <fullName evidence="14">Laminin-1 subunit beta</fullName>
    </alternativeName>
    <alternativeName>
        <fullName evidence="18">Laminin-10 subunit beta</fullName>
    </alternativeName>
    <alternativeName>
        <fullName evidence="15">Laminin-12 subunit beta</fullName>
    </alternativeName>
    <alternativeName>
        <fullName evidence="19">Laminin-2 subunit beta</fullName>
    </alternativeName>
    <alternativeName>
        <fullName evidence="17">Laminin-6 subunit beta</fullName>
    </alternativeName>
    <alternativeName>
        <fullName evidence="20">Laminin-8 subunit beta</fullName>
    </alternativeName>
</protein>
<feature type="coiled-coil region" evidence="22">
    <location>
        <begin position="1644"/>
        <end position="1690"/>
    </location>
</feature>
<keyword evidence="28" id="KW-1185">Reference proteome</keyword>
<comment type="subunit">
    <text evidence="12">Laminin is a complex glycoprotein, consisting of three different polypeptide chains (alpha, beta, gamma), which are bound to each other by disulfide bonds into a cross-shaped molecule comprising one long and three short arms with globules at each end. Beta-1 is a subunit of laminin-1 (laminin-111 or EHS laminin), laminin-2 (laminin-211 or merosin), laminin-6 (laminin-311 or K-laminin), laminin-8 (laminin-411), laminin-10 (laminin-511) and laminin-12 (laminin-213). Interacts with ITGB1.</text>
</comment>
<keyword evidence="10" id="KW-0325">Glycoprotein</keyword>
<feature type="domain" description="Laminin EGF-like" evidence="24">
    <location>
        <begin position="458"/>
        <end position="508"/>
    </location>
</feature>